<name>A0A369AT15_9FIRM</name>
<accession>A0A369AT15</accession>
<evidence type="ECO:0000313" key="2">
    <source>
        <dbReference type="Proteomes" id="UP000253034"/>
    </source>
</evidence>
<dbReference type="RefSeq" id="WP_114298881.1">
    <property type="nucleotide sequence ID" value="NZ_QPJT01000021.1"/>
</dbReference>
<sequence length="131" mass="15462">MPVPTSRTLHSQIRKNKPYMTQGTFQFQSSWKLGHLFIERGRLFFAIGQKRMLEIRLENISKIQIVKRKWLFGVSIRQLRICYGNSKEDKQAYIALAEPKKWQGIIEKNMTRMILERWGCNGTQSKPPSYT</sequence>
<organism evidence="1 2">
    <name type="scientific">Anaerobacterium chartisolvens</name>
    <dbReference type="NCBI Taxonomy" id="1297424"/>
    <lineage>
        <taxon>Bacteria</taxon>
        <taxon>Bacillati</taxon>
        <taxon>Bacillota</taxon>
        <taxon>Clostridia</taxon>
        <taxon>Eubacteriales</taxon>
        <taxon>Oscillospiraceae</taxon>
        <taxon>Anaerobacterium</taxon>
    </lineage>
</organism>
<protein>
    <submittedName>
        <fullName evidence="1">Uncharacterized protein</fullName>
    </submittedName>
</protein>
<reference evidence="1 2" key="1">
    <citation type="submission" date="2018-07" db="EMBL/GenBank/DDBJ databases">
        <title>Genomic Encyclopedia of Type Strains, Phase IV (KMG-IV): sequencing the most valuable type-strain genomes for metagenomic binning, comparative biology and taxonomic classification.</title>
        <authorList>
            <person name="Goeker M."/>
        </authorList>
    </citation>
    <scope>NUCLEOTIDE SEQUENCE [LARGE SCALE GENOMIC DNA]</scope>
    <source>
        <strain evidence="1 2">DSM 27016</strain>
    </source>
</reference>
<keyword evidence="2" id="KW-1185">Reference proteome</keyword>
<dbReference type="EMBL" id="QPJT01000021">
    <property type="protein sequence ID" value="RCX12512.1"/>
    <property type="molecule type" value="Genomic_DNA"/>
</dbReference>
<evidence type="ECO:0000313" key="1">
    <source>
        <dbReference type="EMBL" id="RCX12512.1"/>
    </source>
</evidence>
<comment type="caution">
    <text evidence="1">The sequence shown here is derived from an EMBL/GenBank/DDBJ whole genome shotgun (WGS) entry which is preliminary data.</text>
</comment>
<dbReference type="OrthoDB" id="2083843at2"/>
<gene>
    <name evidence="1" type="ORF">DFR58_12116</name>
</gene>
<proteinExistence type="predicted"/>
<dbReference type="AlphaFoldDB" id="A0A369AT15"/>
<dbReference type="Proteomes" id="UP000253034">
    <property type="component" value="Unassembled WGS sequence"/>
</dbReference>